<protein>
    <submittedName>
        <fullName evidence="1">Uncharacterized protein</fullName>
    </submittedName>
</protein>
<accession>A0A1Y2SSV2</accession>
<dbReference type="STRING" id="40578.Xbed_01132"/>
<dbReference type="EMBL" id="MUBK01000006">
    <property type="protein sequence ID" value="OTA20873.1"/>
    <property type="molecule type" value="Genomic_DNA"/>
</dbReference>
<name>A0A1Y2SSV2_9GAMM</name>
<dbReference type="RefSeq" id="WP_167371873.1">
    <property type="nucleotide sequence ID" value="NZ_CAWNHF010000167.1"/>
</dbReference>
<reference evidence="1 2" key="1">
    <citation type="submission" date="2017-01" db="EMBL/GenBank/DDBJ databases">
        <title>Deconstructing symbiosis and pathogenesis requirements using a combined genomic-metabolomic approach.</title>
        <authorList>
            <person name="Tobias N.J."/>
            <person name="Wolff H."/>
            <person name="Djahanschiri B."/>
            <person name="Ebersberger I."/>
            <person name="Bode H.B."/>
        </authorList>
    </citation>
    <scope>NUCLEOTIDE SEQUENCE [LARGE SCALE GENOMIC DNA]</scope>
    <source>
        <strain evidence="1 2">DSM 4764</strain>
    </source>
</reference>
<comment type="caution">
    <text evidence="1">The sequence shown here is derived from an EMBL/GenBank/DDBJ whole genome shotgun (WGS) entry which is preliminary data.</text>
</comment>
<evidence type="ECO:0000313" key="1">
    <source>
        <dbReference type="EMBL" id="OTA20873.1"/>
    </source>
</evidence>
<proteinExistence type="predicted"/>
<evidence type="ECO:0000313" key="2">
    <source>
        <dbReference type="Proteomes" id="UP000194204"/>
    </source>
</evidence>
<dbReference type="Proteomes" id="UP000194204">
    <property type="component" value="Unassembled WGS sequence"/>
</dbReference>
<dbReference type="AlphaFoldDB" id="A0A1Y2SSV2"/>
<keyword evidence="2" id="KW-1185">Reference proteome</keyword>
<organism evidence="1 2">
    <name type="scientific">Xenorhabdus beddingii</name>
    <dbReference type="NCBI Taxonomy" id="40578"/>
    <lineage>
        <taxon>Bacteria</taxon>
        <taxon>Pseudomonadati</taxon>
        <taxon>Pseudomonadota</taxon>
        <taxon>Gammaproteobacteria</taxon>
        <taxon>Enterobacterales</taxon>
        <taxon>Morganellaceae</taxon>
        <taxon>Xenorhabdus</taxon>
    </lineage>
</organism>
<gene>
    <name evidence="1" type="ORF">Xbed_01132</name>
</gene>
<sequence length="51" mass="5841">MVEERILQEVVHSGFNGRLRKVVTHQGERLLSDIEAKGELSKRISKHTSIK</sequence>